<keyword evidence="2" id="KW-1185">Reference proteome</keyword>
<organism evidence="1 2">
    <name type="scientific">Persea americana</name>
    <name type="common">Avocado</name>
    <dbReference type="NCBI Taxonomy" id="3435"/>
    <lineage>
        <taxon>Eukaryota</taxon>
        <taxon>Viridiplantae</taxon>
        <taxon>Streptophyta</taxon>
        <taxon>Embryophyta</taxon>
        <taxon>Tracheophyta</taxon>
        <taxon>Spermatophyta</taxon>
        <taxon>Magnoliopsida</taxon>
        <taxon>Magnoliidae</taxon>
        <taxon>Laurales</taxon>
        <taxon>Lauraceae</taxon>
        <taxon>Persea</taxon>
    </lineage>
</organism>
<reference evidence="1 2" key="1">
    <citation type="journal article" date="2022" name="Hortic Res">
        <title>A haplotype resolved chromosomal level avocado genome allows analysis of novel avocado genes.</title>
        <authorList>
            <person name="Nath O."/>
            <person name="Fletcher S.J."/>
            <person name="Hayward A."/>
            <person name="Shaw L.M."/>
            <person name="Masouleh A.K."/>
            <person name="Furtado A."/>
            <person name="Henry R.J."/>
            <person name="Mitter N."/>
        </authorList>
    </citation>
    <scope>NUCLEOTIDE SEQUENCE [LARGE SCALE GENOMIC DNA]</scope>
    <source>
        <strain evidence="2">cv. Hass</strain>
    </source>
</reference>
<sequence>MAASTPTSSFPPQEDDEFDWEAAVREIDVACEVVASISNGENFGKSKSTVPYSKPKTFVGSRQSTLDKFVRTEGRSSVPRVSHIENGNPSFDTGDDGSCPRIDLEAAKTWIYPVNIPLRDYQLSISEKALFSNTLVALPTGLGKTLIAAVVMYNYFRWFPEGKIVFAAPSRPLVMQQIEACHKIMGIPQEWTIDMTGQIGPSKRHHFWKAKRVFFVTPQVLEKDIQSGRCSMKQFVCLVIDEAHRAMGNYSYCVAVRELMAVPVQLRIVALTATPGSKQMTIQSVIDNLHISTLEYRNECDHDVSPYVHNRKLELMEVTMGKNATEINDLLLEAIQPFVSRLCGLQLLCRRDFSTLSPCDLLTSREKFRQAHPVDHPQAKFGEIDGCFGVLITLYHIRKLLSSHGIRPAYEMLEEKLKQGSFARFVSRNEKIRKVKLLMEQSLSLGAPSPKLLKMIEVLIDHFKTNDPKASRVIIFSNFRGSVRDIMHSLSNIGEFVKATQFIGQSSGKSLKGQTQKVQQEVLQKFRTGEYNVIVATSIGEEGLDIMEVDLVICFDANISPLRMIQRMGRTGRKHDGRVVVLACQGPELKGYLRKQANSKAVRKHMHNGGSNSFNFHCSPRMVPHICKPEVNFVELSIEQFIPRGKKVKDLPIREPSLRSKMSDAEADIIAKYFHASTEDTWRPSLISFPHFQTFPSRVYKVMHSSRTTGMLIDTMQSLQGLLSFRSRKTLPAEVELKSSSTQYLEVATISGVADSFTPYDNLKTLSKSETSDVETSSGGNSSKEDEHCLPDLPSQSPAHCFLFGADFVSVNSLGRVLIASFPVIPVLKDDSTCVHDIPSKTNCLLMNRISCLQYDKLNRQPNANVEVMDSEEARLRNKWIMAYPLSKFDSQERTQSRIEEPLLQTPDSDNELIDSECRVAETPIHMEIETKNSLSAELKDDLRDAELSPRLTTFVEKGVVPESPLVENRRSSSTMEHRVLKDPSIENDNTGLLSDCCIRSMDAKKSIKDMADPAGIQRKQSPIPEYVLPDIPRLSTSPTSKNIISENEMVNIIYHADEVNVDIGKMSGSPIKEIQTPLVNKQGHSSSEDWQLSSGEALKSIQQPHKFKRLCKYVDIGKRSSSHTSKKALSETRTSLCRSLNQTKFSPMKNITGKQMPKAYVTDFIEDEAEVSADAELSEDEEDVNGNDEYDDSFIDDRMSSPSSNQAEVGRVDMMAIYRKSLLTQSPLMQSNYSTNSGHESASPMTDECGSYSKMVHNSLQTPQSIFCSENQSTVRNSKSCELDRKRALLSPVAETHDHSMEDESKMDSRKRKLSFQEIASISVTSSRQEYLFISKGTGNASNVCQPECNKLNSDMFDDDQFYQSIDLDEVEAQATESLKYKTSLSVGMSQRENLNPAEEDVSLKRVNSPSFDLGI</sequence>
<protein>
    <submittedName>
        <fullName evidence="1">Uncharacterized protein</fullName>
    </submittedName>
</protein>
<comment type="caution">
    <text evidence="1">The sequence shown here is derived from an EMBL/GenBank/DDBJ whole genome shotgun (WGS) entry which is preliminary data.</text>
</comment>
<evidence type="ECO:0000313" key="2">
    <source>
        <dbReference type="Proteomes" id="UP001234297"/>
    </source>
</evidence>
<evidence type="ECO:0000313" key="1">
    <source>
        <dbReference type="EMBL" id="KAJ8633936.1"/>
    </source>
</evidence>
<gene>
    <name evidence="1" type="ORF">MRB53_027272</name>
</gene>
<proteinExistence type="predicted"/>
<name>A0ACC2LLP2_PERAE</name>
<accession>A0ACC2LLP2</accession>
<dbReference type="Proteomes" id="UP001234297">
    <property type="component" value="Chromosome 8"/>
</dbReference>
<dbReference type="EMBL" id="CM056816">
    <property type="protein sequence ID" value="KAJ8633936.1"/>
    <property type="molecule type" value="Genomic_DNA"/>
</dbReference>